<evidence type="ECO:0000259" key="16">
    <source>
        <dbReference type="PROSITE" id="PS51163"/>
    </source>
</evidence>
<dbReference type="GO" id="GO:0000049">
    <property type="term" value="F:tRNA binding"/>
    <property type="evidence" value="ECO:0007669"/>
    <property type="project" value="TreeGrafter"/>
</dbReference>
<dbReference type="InterPro" id="IPR017945">
    <property type="entry name" value="DHBP_synth_RibB-like_a/b_dom"/>
</dbReference>
<evidence type="ECO:0000256" key="5">
    <source>
        <dbReference type="ARBA" id="ARBA00022490"/>
    </source>
</evidence>
<dbReference type="PROSITE" id="PS51163">
    <property type="entry name" value="YRDC"/>
    <property type="match status" value="1"/>
</dbReference>
<sequence>MARVIAADAAGIEQGIAALAAGELVALPTETVYGLGADATRPDAARAVFAAKGRPADHPLIVHVLGADDLDAWAAEVPPLARALAAEFWPGPLTLVLRRADGVCDEVTGGQDTVGLRCPAHPVARALIAGLARCVATPAAQPAPVADPVAAGMMEGREPSAEVPPPARRRVGIAAPSANRFGRISPSLASHVAEDFADLDLLVLDGGACEVGIESTIVDLTRGAPVVLRPGAITPARIASVAARLAANAGRPHSVASAGDPDAKAGAPATCGEPVPAPVAASASAPAPRVSGSLDSHYAPRKPLRLMSSDEIRAIADPADWALLAFDVPAGDWAWQVAAPRDPAAFAHGLYAWLHAMDGSGAARLAIEHLPVGEDWAAVADRLRRAAFNG</sequence>
<keyword evidence="5 13" id="KW-0963">Cytoplasm</keyword>
<dbReference type="GO" id="GO:0003725">
    <property type="term" value="F:double-stranded RNA binding"/>
    <property type="evidence" value="ECO:0007669"/>
    <property type="project" value="UniProtKB-UniRule"/>
</dbReference>
<reference evidence="18" key="1">
    <citation type="journal article" date="2009" name="Nucleic Acids Res.">
        <title>The universal YrdC/Sua5 family is required for the formation of threonylcarbamoyladenosine in tRNA.</title>
        <authorList>
            <person name="El Yacoubi B."/>
            <person name="Lyons B."/>
            <person name="Cruz Y."/>
            <person name="Reddy R."/>
            <person name="Nordin B."/>
            <person name="Agnelli F."/>
            <person name="Williamson J.R."/>
            <person name="Schimmel P."/>
            <person name="Swairjo M.A."/>
            <person name="de Crecy-Lagard V."/>
        </authorList>
    </citation>
    <scope>NUCLEOTIDE SEQUENCE</scope>
</reference>
<dbReference type="GO" id="GO:0005524">
    <property type="term" value="F:ATP binding"/>
    <property type="evidence" value="ECO:0007669"/>
    <property type="project" value="UniProtKB-UniRule"/>
</dbReference>
<feature type="domain" description="YrdC-like" evidence="16">
    <location>
        <begin position="9"/>
        <end position="233"/>
    </location>
</feature>
<comment type="subcellular location">
    <subcellularLocation>
        <location evidence="1 13">Cytoplasm</location>
    </subcellularLocation>
</comment>
<comment type="catalytic activity">
    <reaction evidence="12 13">
        <text>L-threonine + hydrogencarbonate + ATP = L-threonylcarbamoyladenylate + diphosphate + H2O</text>
        <dbReference type="Rhea" id="RHEA:36407"/>
        <dbReference type="ChEBI" id="CHEBI:15377"/>
        <dbReference type="ChEBI" id="CHEBI:17544"/>
        <dbReference type="ChEBI" id="CHEBI:30616"/>
        <dbReference type="ChEBI" id="CHEBI:33019"/>
        <dbReference type="ChEBI" id="CHEBI:57926"/>
        <dbReference type="ChEBI" id="CHEBI:73682"/>
        <dbReference type="EC" id="2.7.7.87"/>
    </reaction>
</comment>
<comment type="function">
    <text evidence="13">Required for the formation of a threonylcarbamoyl group on adenosine at position 37 (t(6)A37) in tRNAs that read codons beginning with adenine.</text>
</comment>
<feature type="binding site" evidence="14">
    <location>
        <position position="298"/>
    </location>
    <ligand>
        <name>ATP</name>
        <dbReference type="ChEBI" id="CHEBI:30616"/>
    </ligand>
</feature>
<evidence type="ECO:0000256" key="10">
    <source>
        <dbReference type="ARBA" id="ARBA00022840"/>
    </source>
</evidence>
<dbReference type="Gene3D" id="3.90.870.10">
    <property type="entry name" value="DHBP synthase"/>
    <property type="match status" value="2"/>
</dbReference>
<dbReference type="InterPro" id="IPR050156">
    <property type="entry name" value="TC-AMP_synthase_SUA5"/>
</dbReference>
<dbReference type="PANTHER" id="PTHR17490">
    <property type="entry name" value="SUA5"/>
    <property type="match status" value="1"/>
</dbReference>
<feature type="binding site" evidence="14">
    <location>
        <position position="229"/>
    </location>
    <ligand>
        <name>ATP</name>
        <dbReference type="ChEBI" id="CHEBI:30616"/>
    </ligand>
</feature>
<protein>
    <recommendedName>
        <fullName evidence="4 13">Threonylcarbamoyl-AMP synthase</fullName>
        <shortName evidence="13">TC-AMP synthase</shortName>
        <ecNumber evidence="3 13">2.7.7.87</ecNumber>
    </recommendedName>
    <alternativeName>
        <fullName evidence="11 13">L-threonylcarbamoyladenylate synthase</fullName>
    </alternativeName>
</protein>
<feature type="binding site" evidence="14">
    <location>
        <position position="113"/>
    </location>
    <ligand>
        <name>ATP</name>
        <dbReference type="ChEBI" id="CHEBI:30616"/>
    </ligand>
</feature>
<evidence type="ECO:0000256" key="8">
    <source>
        <dbReference type="ARBA" id="ARBA00022695"/>
    </source>
</evidence>
<evidence type="ECO:0000256" key="6">
    <source>
        <dbReference type="ARBA" id="ARBA00022679"/>
    </source>
</evidence>
<dbReference type="InterPro" id="IPR006070">
    <property type="entry name" value="Sua5-like_dom"/>
</dbReference>
<feature type="compositionally biased region" description="Low complexity" evidence="15">
    <location>
        <begin position="252"/>
        <end position="269"/>
    </location>
</feature>
<evidence type="ECO:0000256" key="15">
    <source>
        <dbReference type="SAM" id="MobiDB-lite"/>
    </source>
</evidence>
<feature type="binding site" evidence="14">
    <location>
        <position position="117"/>
    </location>
    <ligand>
        <name>L-threonine</name>
        <dbReference type="ChEBI" id="CHEBI:57926"/>
    </ligand>
</feature>
<dbReference type="OrthoDB" id="9814580at2"/>
<dbReference type="GO" id="GO:0005737">
    <property type="term" value="C:cytoplasm"/>
    <property type="evidence" value="ECO:0007669"/>
    <property type="project" value="UniProtKB-SubCell"/>
</dbReference>
<keyword evidence="10 13" id="KW-0067">ATP-binding</keyword>
<keyword evidence="17" id="KW-1185">Reference proteome</keyword>
<name>A0A8B6X1S4_9BURK</name>
<reference evidence="18" key="3">
    <citation type="submission" date="2025-08" db="UniProtKB">
        <authorList>
            <consortium name="RefSeq"/>
        </authorList>
    </citation>
    <scope>IDENTIFICATION</scope>
</reference>
<dbReference type="InterPro" id="IPR038385">
    <property type="entry name" value="Sua5/YwlC_C"/>
</dbReference>
<evidence type="ECO:0000313" key="18">
    <source>
        <dbReference type="RefSeq" id="WP_028310169.1"/>
    </source>
</evidence>
<dbReference type="EC" id="2.7.7.87" evidence="3 13"/>
<comment type="similarity">
    <text evidence="2 13">Belongs to the SUA5 family.</text>
</comment>
<evidence type="ECO:0000256" key="13">
    <source>
        <dbReference type="PIRNR" id="PIRNR004930"/>
    </source>
</evidence>
<feature type="binding site" evidence="14">
    <location>
        <position position="54"/>
    </location>
    <ligand>
        <name>ATP</name>
        <dbReference type="ChEBI" id="CHEBI:30616"/>
    </ligand>
</feature>
<dbReference type="SUPFAM" id="SSF55821">
    <property type="entry name" value="YrdC/RibB"/>
    <property type="match status" value="2"/>
</dbReference>
<dbReference type="PANTHER" id="PTHR17490:SF16">
    <property type="entry name" value="THREONYLCARBAMOYL-AMP SYNTHASE"/>
    <property type="match status" value="1"/>
</dbReference>
<keyword evidence="7 13" id="KW-0819">tRNA processing</keyword>
<dbReference type="InterPro" id="IPR005145">
    <property type="entry name" value="Sua5_C"/>
</dbReference>
<evidence type="ECO:0000256" key="9">
    <source>
        <dbReference type="ARBA" id="ARBA00022741"/>
    </source>
</evidence>
<evidence type="ECO:0000256" key="4">
    <source>
        <dbReference type="ARBA" id="ARBA00015492"/>
    </source>
</evidence>
<feature type="binding site" evidence="14">
    <location>
        <position position="31"/>
    </location>
    <ligand>
        <name>L-threonine</name>
        <dbReference type="ChEBI" id="CHEBI:57926"/>
    </ligand>
</feature>
<keyword evidence="6 13" id="KW-0808">Transferase</keyword>
<reference evidence="18" key="2">
    <citation type="journal article" date="2012" name="Biochemistry">
        <title>Mechanism of N6-threonylcarbamoyladenosine (t(6)A) biosynthesis: isolation and characterization of the intermediate threonylcarbamoyl-AMP.</title>
        <authorList>
            <person name="Lauhon C.T."/>
        </authorList>
    </citation>
    <scope>NUCLEOTIDE SEQUENCE</scope>
</reference>
<dbReference type="RefSeq" id="WP_028310169.1">
    <property type="nucleotide sequence ID" value="NZ_AXWS01000007.1"/>
</dbReference>
<evidence type="ECO:0000256" key="3">
    <source>
        <dbReference type="ARBA" id="ARBA00012584"/>
    </source>
</evidence>
<dbReference type="AlphaFoldDB" id="A0A8B6X1S4"/>
<dbReference type="Proteomes" id="UP000675920">
    <property type="component" value="Unplaced"/>
</dbReference>
<keyword evidence="8 13" id="KW-0548">Nucleotidyltransferase</keyword>
<evidence type="ECO:0000256" key="14">
    <source>
        <dbReference type="PIRSR" id="PIRSR004930-1"/>
    </source>
</evidence>
<feature type="binding site" evidence="14">
    <location>
        <position position="185"/>
    </location>
    <ligand>
        <name>ATP</name>
        <dbReference type="ChEBI" id="CHEBI:30616"/>
    </ligand>
</feature>
<dbReference type="GO" id="GO:0006450">
    <property type="term" value="P:regulation of translational fidelity"/>
    <property type="evidence" value="ECO:0007669"/>
    <property type="project" value="TreeGrafter"/>
</dbReference>
<dbReference type="PIRSF" id="PIRSF004930">
    <property type="entry name" value="Tln_factor_SUA5"/>
    <property type="match status" value="1"/>
</dbReference>
<feature type="binding site" evidence="14">
    <location>
        <position position="175"/>
    </location>
    <ligand>
        <name>L-threonine</name>
        <dbReference type="ChEBI" id="CHEBI:57926"/>
    </ligand>
</feature>
<dbReference type="Pfam" id="PF03481">
    <property type="entry name" value="Sua5_C"/>
    <property type="match status" value="1"/>
</dbReference>
<proteinExistence type="inferred from homology"/>
<evidence type="ECO:0000256" key="11">
    <source>
        <dbReference type="ARBA" id="ARBA00029774"/>
    </source>
</evidence>
<keyword evidence="9 13" id="KW-0547">Nucleotide-binding</keyword>
<evidence type="ECO:0000313" key="17">
    <source>
        <dbReference type="Proteomes" id="UP000675920"/>
    </source>
</evidence>
<dbReference type="Gene3D" id="3.40.50.11030">
    <property type="entry name" value="Threonylcarbamoyl-AMP synthase, C-terminal domain"/>
    <property type="match status" value="1"/>
</dbReference>
<feature type="binding site" evidence="14">
    <location>
        <position position="63"/>
    </location>
    <ligand>
        <name>ATP</name>
        <dbReference type="ChEBI" id="CHEBI:30616"/>
    </ligand>
</feature>
<organism evidence="17 18">
    <name type="scientific">Derxia gummosa DSM 723</name>
    <dbReference type="NCBI Taxonomy" id="1121388"/>
    <lineage>
        <taxon>Bacteria</taxon>
        <taxon>Pseudomonadati</taxon>
        <taxon>Pseudomonadota</taxon>
        <taxon>Betaproteobacteria</taxon>
        <taxon>Burkholderiales</taxon>
        <taxon>Alcaligenaceae</taxon>
        <taxon>Derxia</taxon>
    </lineage>
</organism>
<evidence type="ECO:0000256" key="2">
    <source>
        <dbReference type="ARBA" id="ARBA00007663"/>
    </source>
</evidence>
<evidence type="ECO:0000256" key="1">
    <source>
        <dbReference type="ARBA" id="ARBA00004496"/>
    </source>
</evidence>
<dbReference type="GO" id="GO:0061710">
    <property type="term" value="F:L-threonylcarbamoyladenylate synthase"/>
    <property type="evidence" value="ECO:0007669"/>
    <property type="project" value="UniProtKB-EC"/>
</dbReference>
<evidence type="ECO:0000256" key="12">
    <source>
        <dbReference type="ARBA" id="ARBA00048366"/>
    </source>
</evidence>
<dbReference type="GO" id="GO:0008033">
    <property type="term" value="P:tRNA processing"/>
    <property type="evidence" value="ECO:0007669"/>
    <property type="project" value="UniProtKB-KW"/>
</dbReference>
<feature type="binding site" evidence="14">
    <location>
        <position position="215"/>
    </location>
    <ligand>
        <name>L-threonine</name>
        <dbReference type="ChEBI" id="CHEBI:57926"/>
    </ligand>
</feature>
<feature type="region of interest" description="Disordered" evidence="15">
    <location>
        <begin position="252"/>
        <end position="271"/>
    </location>
</feature>
<dbReference type="Pfam" id="PF01300">
    <property type="entry name" value="Sua5_yciO_yrdC"/>
    <property type="match status" value="1"/>
</dbReference>
<feature type="binding site" evidence="14">
    <location>
        <position position="177"/>
    </location>
    <ligand>
        <name>ATP</name>
        <dbReference type="ChEBI" id="CHEBI:30616"/>
    </ligand>
</feature>
<accession>A0A8B6X1S4</accession>
<evidence type="ECO:0000256" key="7">
    <source>
        <dbReference type="ARBA" id="ARBA00022694"/>
    </source>
</evidence>
<dbReference type="InterPro" id="IPR010923">
    <property type="entry name" value="T(6)A37_SUA5"/>
</dbReference>